<dbReference type="Pfam" id="PF00528">
    <property type="entry name" value="BPD_transp_1"/>
    <property type="match status" value="1"/>
</dbReference>
<dbReference type="EMBL" id="VWXL01000047">
    <property type="protein sequence ID" value="MVB10761.1"/>
    <property type="molecule type" value="Genomic_DNA"/>
</dbReference>
<keyword evidence="2 8" id="KW-0813">Transport</keyword>
<dbReference type="RefSeq" id="WP_233452743.1">
    <property type="nucleotide sequence ID" value="NZ_VWXL01000047.1"/>
</dbReference>
<feature type="transmembrane region" description="Helical" evidence="8">
    <location>
        <begin position="25"/>
        <end position="45"/>
    </location>
</feature>
<protein>
    <submittedName>
        <fullName evidence="10">L-cystine transport system permease protein YecS</fullName>
    </submittedName>
</protein>
<dbReference type="Gene3D" id="1.10.3720.10">
    <property type="entry name" value="MetI-like"/>
    <property type="match status" value="1"/>
</dbReference>
<evidence type="ECO:0000256" key="8">
    <source>
        <dbReference type="RuleBase" id="RU363032"/>
    </source>
</evidence>
<sequence length="220" mass="24249">MNEWITYITKYFRVFVPASVMTLKVTTFGILIGILLGMFFALMRISKYRALAVPAKAYIWVIRGTPLLLQLLLIYYGLVGVVKMDNLPAAFVALGVHNGAYIAEIFRGAIQSVDRGQTEAGVSLGMTRRKVMRRIIFPQAFKRALPSLSNQFIIALKDSSLASSIAVPELLLKAKQIGSANFKLMESLSVAAVFYLVMTSVLTIITGLIEHALKTSSRQA</sequence>
<dbReference type="InterPro" id="IPR010065">
    <property type="entry name" value="AA_ABC_transptr_permease_3TM"/>
</dbReference>
<comment type="similarity">
    <text evidence="8">Belongs to the binding-protein-dependent transport system permease family.</text>
</comment>
<keyword evidence="3" id="KW-1003">Cell membrane</keyword>
<dbReference type="PROSITE" id="PS50928">
    <property type="entry name" value="ABC_TM1"/>
    <property type="match status" value="1"/>
</dbReference>
<name>A0A6N8HY32_9FIRM</name>
<keyword evidence="5" id="KW-0029">Amino-acid transport</keyword>
<dbReference type="GO" id="GO:0043190">
    <property type="term" value="C:ATP-binding cassette (ABC) transporter complex"/>
    <property type="evidence" value="ECO:0007669"/>
    <property type="project" value="InterPro"/>
</dbReference>
<feature type="transmembrane region" description="Helical" evidence="8">
    <location>
        <begin position="57"/>
        <end position="78"/>
    </location>
</feature>
<organism evidence="10 11">
    <name type="scientific">Caproicibacter fermentans</name>
    <dbReference type="NCBI Taxonomy" id="2576756"/>
    <lineage>
        <taxon>Bacteria</taxon>
        <taxon>Bacillati</taxon>
        <taxon>Bacillota</taxon>
        <taxon>Clostridia</taxon>
        <taxon>Eubacteriales</taxon>
        <taxon>Acutalibacteraceae</taxon>
        <taxon>Caproicibacter</taxon>
    </lineage>
</organism>
<evidence type="ECO:0000256" key="3">
    <source>
        <dbReference type="ARBA" id="ARBA00022475"/>
    </source>
</evidence>
<keyword evidence="4 8" id="KW-0812">Transmembrane</keyword>
<evidence type="ECO:0000259" key="9">
    <source>
        <dbReference type="PROSITE" id="PS50928"/>
    </source>
</evidence>
<evidence type="ECO:0000256" key="7">
    <source>
        <dbReference type="ARBA" id="ARBA00023136"/>
    </source>
</evidence>
<reference evidence="10 11" key="1">
    <citation type="submission" date="2019-09" db="EMBL/GenBank/DDBJ databases">
        <title>Genome sequence of Clostridium sp. EA1.</title>
        <authorList>
            <person name="Poehlein A."/>
            <person name="Bengelsdorf F.R."/>
            <person name="Daniel R."/>
        </authorList>
    </citation>
    <scope>NUCLEOTIDE SEQUENCE [LARGE SCALE GENOMIC DNA]</scope>
    <source>
        <strain evidence="10 11">EA1</strain>
    </source>
</reference>
<gene>
    <name evidence="10" type="primary">yecS_2</name>
    <name evidence="10" type="ORF">CAFE_14590</name>
</gene>
<evidence type="ECO:0000256" key="1">
    <source>
        <dbReference type="ARBA" id="ARBA00004651"/>
    </source>
</evidence>
<evidence type="ECO:0000256" key="6">
    <source>
        <dbReference type="ARBA" id="ARBA00022989"/>
    </source>
</evidence>
<evidence type="ECO:0000256" key="4">
    <source>
        <dbReference type="ARBA" id="ARBA00022692"/>
    </source>
</evidence>
<proteinExistence type="inferred from homology"/>
<dbReference type="SUPFAM" id="SSF161098">
    <property type="entry name" value="MetI-like"/>
    <property type="match status" value="1"/>
</dbReference>
<evidence type="ECO:0000313" key="11">
    <source>
        <dbReference type="Proteomes" id="UP000469440"/>
    </source>
</evidence>
<dbReference type="InterPro" id="IPR035906">
    <property type="entry name" value="MetI-like_sf"/>
</dbReference>
<evidence type="ECO:0000256" key="2">
    <source>
        <dbReference type="ARBA" id="ARBA00022448"/>
    </source>
</evidence>
<dbReference type="Proteomes" id="UP000469440">
    <property type="component" value="Unassembled WGS sequence"/>
</dbReference>
<evidence type="ECO:0000256" key="5">
    <source>
        <dbReference type="ARBA" id="ARBA00022970"/>
    </source>
</evidence>
<comment type="subcellular location">
    <subcellularLocation>
        <location evidence="1 8">Cell membrane</location>
        <topology evidence="1 8">Multi-pass membrane protein</topology>
    </subcellularLocation>
</comment>
<accession>A0A6N8HY32</accession>
<feature type="domain" description="ABC transmembrane type-1" evidence="9">
    <location>
        <begin position="19"/>
        <end position="206"/>
    </location>
</feature>
<evidence type="ECO:0000313" key="10">
    <source>
        <dbReference type="EMBL" id="MVB10761.1"/>
    </source>
</evidence>
<dbReference type="PANTHER" id="PTHR30614:SF0">
    <property type="entry name" value="L-CYSTINE TRANSPORT SYSTEM PERMEASE PROTEIN TCYL"/>
    <property type="match status" value="1"/>
</dbReference>
<dbReference type="NCBIfam" id="TIGR01726">
    <property type="entry name" value="HEQRo_perm_3TM"/>
    <property type="match status" value="1"/>
</dbReference>
<dbReference type="InterPro" id="IPR000515">
    <property type="entry name" value="MetI-like"/>
</dbReference>
<dbReference type="PANTHER" id="PTHR30614">
    <property type="entry name" value="MEMBRANE COMPONENT OF AMINO ACID ABC TRANSPORTER"/>
    <property type="match status" value="1"/>
</dbReference>
<keyword evidence="7 8" id="KW-0472">Membrane</keyword>
<feature type="transmembrane region" description="Helical" evidence="8">
    <location>
        <begin position="188"/>
        <end position="209"/>
    </location>
</feature>
<dbReference type="AlphaFoldDB" id="A0A6N8HY32"/>
<dbReference type="FunFam" id="1.10.3720.10:FF:000033">
    <property type="entry name" value="Polar amino acid ABC transporter permease"/>
    <property type="match status" value="1"/>
</dbReference>
<comment type="caution">
    <text evidence="10">The sequence shown here is derived from an EMBL/GenBank/DDBJ whole genome shotgun (WGS) entry which is preliminary data.</text>
</comment>
<dbReference type="GO" id="GO:0006865">
    <property type="term" value="P:amino acid transport"/>
    <property type="evidence" value="ECO:0007669"/>
    <property type="project" value="UniProtKB-KW"/>
</dbReference>
<dbReference type="CDD" id="cd06261">
    <property type="entry name" value="TM_PBP2"/>
    <property type="match status" value="1"/>
</dbReference>
<dbReference type="InterPro" id="IPR043429">
    <property type="entry name" value="ArtM/GltK/GlnP/TcyL/YhdX-like"/>
</dbReference>
<dbReference type="GO" id="GO:0022857">
    <property type="term" value="F:transmembrane transporter activity"/>
    <property type="evidence" value="ECO:0007669"/>
    <property type="project" value="InterPro"/>
</dbReference>
<keyword evidence="6 8" id="KW-1133">Transmembrane helix</keyword>
<keyword evidence="11" id="KW-1185">Reference proteome</keyword>